<keyword evidence="1" id="KW-0472">Membrane</keyword>
<dbReference type="EMBL" id="ADLK01000029">
    <property type="protein sequence ID" value="KMW16813.1"/>
    <property type="molecule type" value="Genomic_DNA"/>
</dbReference>
<feature type="transmembrane region" description="Helical" evidence="1">
    <location>
        <begin position="185"/>
        <end position="202"/>
    </location>
</feature>
<dbReference type="InterPro" id="IPR003675">
    <property type="entry name" value="Rce1/LyrA-like_dom"/>
</dbReference>
<evidence type="ECO:0000313" key="4">
    <source>
        <dbReference type="Proteomes" id="UP000037392"/>
    </source>
</evidence>
<dbReference type="GO" id="GO:0080120">
    <property type="term" value="P:CAAX-box protein maturation"/>
    <property type="evidence" value="ECO:0007669"/>
    <property type="project" value="UniProtKB-ARBA"/>
</dbReference>
<dbReference type="GO" id="GO:0004175">
    <property type="term" value="F:endopeptidase activity"/>
    <property type="evidence" value="ECO:0007669"/>
    <property type="project" value="UniProtKB-ARBA"/>
</dbReference>
<keyword evidence="1" id="KW-0812">Transmembrane</keyword>
<keyword evidence="1" id="KW-1133">Transmembrane helix</keyword>
<feature type="transmembrane region" description="Helical" evidence="1">
    <location>
        <begin position="238"/>
        <end position="262"/>
    </location>
</feature>
<feature type="domain" description="CAAX prenyl protease 2/Lysostaphin resistance protein A-like" evidence="2">
    <location>
        <begin position="152"/>
        <end position="244"/>
    </location>
</feature>
<gene>
    <name evidence="3" type="ORF">HMPREF9470_04313</name>
</gene>
<feature type="transmembrane region" description="Helical" evidence="1">
    <location>
        <begin position="117"/>
        <end position="139"/>
    </location>
</feature>
<dbReference type="PANTHER" id="PTHR39430:SF1">
    <property type="entry name" value="PROTEASE"/>
    <property type="match status" value="1"/>
</dbReference>
<feature type="transmembrane region" description="Helical" evidence="1">
    <location>
        <begin position="208"/>
        <end position="226"/>
    </location>
</feature>
<dbReference type="GeneID" id="93161321"/>
<protein>
    <recommendedName>
        <fullName evidence="2">CAAX prenyl protease 2/Lysostaphin resistance protein A-like domain-containing protein</fullName>
    </recommendedName>
</protein>
<dbReference type="PANTHER" id="PTHR39430">
    <property type="entry name" value="MEMBRANE-ASSOCIATED PROTEASE-RELATED"/>
    <property type="match status" value="1"/>
</dbReference>
<feature type="transmembrane region" description="Helical" evidence="1">
    <location>
        <begin position="282"/>
        <end position="300"/>
    </location>
</feature>
<name>A0A0J9BVI0_9FIRM</name>
<evidence type="ECO:0000259" key="2">
    <source>
        <dbReference type="Pfam" id="PF02517"/>
    </source>
</evidence>
<dbReference type="AlphaFoldDB" id="A0A0J9BVI0"/>
<evidence type="ECO:0000256" key="1">
    <source>
        <dbReference type="SAM" id="Phobius"/>
    </source>
</evidence>
<comment type="caution">
    <text evidence="3">The sequence shown here is derived from an EMBL/GenBank/DDBJ whole genome shotgun (WGS) entry which is preliminary data.</text>
</comment>
<evidence type="ECO:0000313" key="3">
    <source>
        <dbReference type="EMBL" id="KMW16813.1"/>
    </source>
</evidence>
<reference evidence="3 4" key="1">
    <citation type="submission" date="2011-04" db="EMBL/GenBank/DDBJ databases">
        <title>The Genome Sequence of Clostridium citroniae WAL-19142.</title>
        <authorList>
            <consortium name="The Broad Institute Genome Sequencing Platform"/>
            <person name="Earl A."/>
            <person name="Ward D."/>
            <person name="Feldgarden M."/>
            <person name="Gevers D."/>
            <person name="Warren Y.A."/>
            <person name="Tyrrell K.L."/>
            <person name="Citron D.M."/>
            <person name="Goldstein E.J."/>
            <person name="Daigneault M."/>
            <person name="Allen-Vercoe E."/>
            <person name="Young S.K."/>
            <person name="Zeng Q."/>
            <person name="Gargeya S."/>
            <person name="Fitzgerald M."/>
            <person name="Haas B."/>
            <person name="Abouelleil A."/>
            <person name="Alvarado L."/>
            <person name="Arachchi H.M."/>
            <person name="Berlin A."/>
            <person name="Brown A."/>
            <person name="Chapman S.B."/>
            <person name="Chen Z."/>
            <person name="Dunbar C."/>
            <person name="Freedman E."/>
            <person name="Gearin G."/>
            <person name="Gellesch M."/>
            <person name="Goldberg J."/>
            <person name="Griggs A."/>
            <person name="Gujja S."/>
            <person name="Heilman E.R."/>
            <person name="Heiman D."/>
            <person name="Howarth C."/>
            <person name="Larson L."/>
            <person name="Lui A."/>
            <person name="MacDonald P.J."/>
            <person name="Mehta T."/>
            <person name="Montmayeur A."/>
            <person name="Murphy C."/>
            <person name="Neiman D."/>
            <person name="Pearson M."/>
            <person name="Priest M."/>
            <person name="Roberts A."/>
            <person name="Saif S."/>
            <person name="Shea T."/>
            <person name="Shenoy N."/>
            <person name="Sisk P."/>
            <person name="Stolte C."/>
            <person name="Sykes S."/>
            <person name="White J."/>
            <person name="Yandava C."/>
            <person name="Wortman J."/>
            <person name="Nusbaum C."/>
            <person name="Birren B."/>
        </authorList>
    </citation>
    <scope>NUCLEOTIDE SEQUENCE [LARGE SCALE GENOMIC DNA]</scope>
    <source>
        <strain evidence="3 4">WAL-19142</strain>
    </source>
</reference>
<proteinExistence type="predicted"/>
<accession>A0A0J9BVI0</accession>
<feature type="transmembrane region" description="Helical" evidence="1">
    <location>
        <begin position="20"/>
        <end position="49"/>
    </location>
</feature>
<dbReference type="Pfam" id="PF02517">
    <property type="entry name" value="Rce1-like"/>
    <property type="match status" value="1"/>
</dbReference>
<feature type="transmembrane region" description="Helical" evidence="1">
    <location>
        <begin position="75"/>
        <end position="96"/>
    </location>
</feature>
<dbReference type="RefSeq" id="WP_045093270.1">
    <property type="nucleotide sequence ID" value="NZ_KQ235881.1"/>
</dbReference>
<dbReference type="Proteomes" id="UP000037392">
    <property type="component" value="Unassembled WGS sequence"/>
</dbReference>
<feature type="transmembrane region" description="Helical" evidence="1">
    <location>
        <begin position="145"/>
        <end position="165"/>
    </location>
</feature>
<organism evidence="3 4">
    <name type="scientific">[Clostridium] citroniae WAL-19142</name>
    <dbReference type="NCBI Taxonomy" id="742734"/>
    <lineage>
        <taxon>Bacteria</taxon>
        <taxon>Bacillati</taxon>
        <taxon>Bacillota</taxon>
        <taxon>Clostridia</taxon>
        <taxon>Lachnospirales</taxon>
        <taxon>Lachnospiraceae</taxon>
        <taxon>Enterocloster</taxon>
    </lineage>
</organism>
<sequence length="322" mass="35681">MTHHGNPIFKNRYGEVRSGWIILAVMAAFYVFVFLSGTAVIMALSALLVQTGHINPATGELSAFTNWLNDTVLPIAMQILTEIIMIAVPLISWRLIMGHPCKEMGITTGNRGRREGWAGMALGIINCSIVFLLVVTVGNGRVVSWVPHVTALTFWWIFVFVLVAAAEELLNRGFLMAVLRRCRNLYFITLVPSVIFGLIHLSNPDVTFLSILNIILVGILFSYMFIRSGNLWMCMGYHFTWNTFQGVIYGMPVSGLTVPGVVKTEFTANNLLNGGMFGIEGGILTTLATLLGFIFVWRYYKNSTYDFLADTDSAPSKSLSSE</sequence>
<dbReference type="OrthoDB" id="324900at2"/>
<dbReference type="PATRIC" id="fig|742734.4.peg.4621"/>